<dbReference type="AlphaFoldDB" id="A0A4P9WIE0"/>
<keyword evidence="2" id="KW-1185">Reference proteome</keyword>
<protein>
    <submittedName>
        <fullName evidence="1">Uncharacterized protein</fullName>
    </submittedName>
</protein>
<reference evidence="2" key="1">
    <citation type="journal article" date="2018" name="Nat. Microbiol.">
        <title>Leveraging single-cell genomics to expand the fungal tree of life.</title>
        <authorList>
            <person name="Ahrendt S.R."/>
            <person name="Quandt C.A."/>
            <person name="Ciobanu D."/>
            <person name="Clum A."/>
            <person name="Salamov A."/>
            <person name="Andreopoulos B."/>
            <person name="Cheng J.F."/>
            <person name="Woyke T."/>
            <person name="Pelin A."/>
            <person name="Henrissat B."/>
            <person name="Reynolds N.K."/>
            <person name="Benny G.L."/>
            <person name="Smith M.E."/>
            <person name="James T.Y."/>
            <person name="Grigoriev I.V."/>
        </authorList>
    </citation>
    <scope>NUCLEOTIDE SEQUENCE [LARGE SCALE GENOMIC DNA]</scope>
</reference>
<gene>
    <name evidence="1" type="ORF">BDK51DRAFT_41027</name>
</gene>
<evidence type="ECO:0000313" key="2">
    <source>
        <dbReference type="Proteomes" id="UP000269721"/>
    </source>
</evidence>
<dbReference type="Proteomes" id="UP000269721">
    <property type="component" value="Unassembled WGS sequence"/>
</dbReference>
<organism evidence="1 2">
    <name type="scientific">Blyttiomyces helicus</name>
    <dbReference type="NCBI Taxonomy" id="388810"/>
    <lineage>
        <taxon>Eukaryota</taxon>
        <taxon>Fungi</taxon>
        <taxon>Fungi incertae sedis</taxon>
        <taxon>Chytridiomycota</taxon>
        <taxon>Chytridiomycota incertae sedis</taxon>
        <taxon>Chytridiomycetes</taxon>
        <taxon>Chytridiomycetes incertae sedis</taxon>
        <taxon>Blyttiomyces</taxon>
    </lineage>
</organism>
<sequence length="404" mass="44219">MAEKELYERVSGIYQEVAPLDLYDRIPYHLVYDGEAKKYCSGMSASIYIVVWVRSGVQRSVFRFLKTQGTLQSPVGRMTSPASSLFANRMSIDETATSIGNVLITQRNVVGDLVLRGRATGVVLSPGVTPVVSTAAHIVSVALPEFPYQVWFTLFEDIGCEFSRNFLFRYLFPNVSMAAHILSLLVDAIESGWEVTEMASIFRDADRDFLFLTPRSPMKLPLKSFSYPSPADVKALAPTCDKIPSPSAKGPYIVALSFSGKPTLAQALAEYEALMDDVKEAIPPPSETDLNAIPASVTGSQCVASSGKYVGYLTRTYEMMLCCTVWRGSSGGILCLTSGKDSLAGEFVGIVNGASEKLNYSTAFSVQDPAFKAAYDNHVVPHLCNVIKDGRRERLLTYLGREEL</sequence>
<proteinExistence type="predicted"/>
<name>A0A4P9WIE0_9FUNG</name>
<accession>A0A4P9WIE0</accession>
<evidence type="ECO:0000313" key="1">
    <source>
        <dbReference type="EMBL" id="RKO91208.1"/>
    </source>
</evidence>
<dbReference type="EMBL" id="KZ995182">
    <property type="protein sequence ID" value="RKO91208.1"/>
    <property type="molecule type" value="Genomic_DNA"/>
</dbReference>